<gene>
    <name evidence="1" type="ORF">MLD38_003809</name>
</gene>
<accession>A0ACB9S2Y8</accession>
<evidence type="ECO:0000313" key="1">
    <source>
        <dbReference type="EMBL" id="KAI4385816.1"/>
    </source>
</evidence>
<organism evidence="1 2">
    <name type="scientific">Melastoma candidum</name>
    <dbReference type="NCBI Taxonomy" id="119954"/>
    <lineage>
        <taxon>Eukaryota</taxon>
        <taxon>Viridiplantae</taxon>
        <taxon>Streptophyta</taxon>
        <taxon>Embryophyta</taxon>
        <taxon>Tracheophyta</taxon>
        <taxon>Spermatophyta</taxon>
        <taxon>Magnoliopsida</taxon>
        <taxon>eudicotyledons</taxon>
        <taxon>Gunneridae</taxon>
        <taxon>Pentapetalae</taxon>
        <taxon>rosids</taxon>
        <taxon>malvids</taxon>
        <taxon>Myrtales</taxon>
        <taxon>Melastomataceae</taxon>
        <taxon>Melastomatoideae</taxon>
        <taxon>Melastomateae</taxon>
        <taxon>Melastoma</taxon>
    </lineage>
</organism>
<name>A0ACB9S2Y8_9MYRT</name>
<protein>
    <submittedName>
        <fullName evidence="1">Uncharacterized protein</fullName>
    </submittedName>
</protein>
<keyword evidence="2" id="KW-1185">Reference proteome</keyword>
<dbReference type="EMBL" id="CM042881">
    <property type="protein sequence ID" value="KAI4385816.1"/>
    <property type="molecule type" value="Genomic_DNA"/>
</dbReference>
<evidence type="ECO:0000313" key="2">
    <source>
        <dbReference type="Proteomes" id="UP001057402"/>
    </source>
</evidence>
<dbReference type="Proteomes" id="UP001057402">
    <property type="component" value="Chromosome 2"/>
</dbReference>
<comment type="caution">
    <text evidence="1">The sequence shown here is derived from an EMBL/GenBank/DDBJ whole genome shotgun (WGS) entry which is preliminary data.</text>
</comment>
<proteinExistence type="predicted"/>
<reference evidence="2" key="1">
    <citation type="journal article" date="2023" name="Front. Plant Sci.">
        <title>Chromosomal-level genome assembly of Melastoma candidum provides insights into trichome evolution.</title>
        <authorList>
            <person name="Zhong Y."/>
            <person name="Wu W."/>
            <person name="Sun C."/>
            <person name="Zou P."/>
            <person name="Liu Y."/>
            <person name="Dai S."/>
            <person name="Zhou R."/>
        </authorList>
    </citation>
    <scope>NUCLEOTIDE SEQUENCE [LARGE SCALE GENOMIC DNA]</scope>
</reference>
<sequence length="1072" mass="117593">MKSNLETRFQSENVECFPEAVEGICAAFDESQKDQATCERDEHDHLVSEAVLDDGLEDCEGLDSGKDRNGQVGSKNYERSTPSNDGTDPEGSIPEITRNGYHDASLKFDHSSPRQPEGNDQAKKPSTSIPVRSSSAALIFYVRKRKRKNVRKEDQDDSRREMMNGHKVDEVDRYEGPNEKSRSNSLPVNSIVGDGIVGRTEQLKYRRKGRVASSGNKEETLVDSGDADVGEMRKVKKWSKEKDKSEIAKGAIDASAETGVQFQGGISEEKQTVLGLGHRPSRGSGGRHIDLKHVERRTIAKEPLNKSMRNSLDVKHLAKRQGLVKKDEKTFASKADIRGVQSNSSGDEAAPPLTKRRRLAMEDMSDFANSSSDDKEQRFSLESRQNLSSIIENPVMHGQKKRRAVRIFDEEDDECPKTPIHGGAPKKLKDSSMPCSSQKATATHSVNLNNGQGAAAKPTGREVTRRKELSPKKYSNAHFMTKQAPEKQNPSKSVIKFSETGSERKVSPVPTNSPLFSSDGLKSHNGHSTKVIQTSSRERPKNNTRFENGDEDMKTQESVMSMKHLIAAAQAKRKQTHMDNGTARVSVATLASSEVLGRNLIPSPSPPVLTSVSSLAHKDAPNLNQLRNSKSSPTSADVSQRQANAETAENKTISSEQKGLLSCGTEAAVARDAFEGMIETLSRTRESIRRATRLAIDCAKYGIAHEVVELLIRKLESEPSLHRKVDLFFLVDSITQRSHSHKGIAGASYIPTVQAALPRLLSAAAPTNSGGAENRRQCLKVLRLWLERKIFPKSFIMSCMDDVGTSKNSTTNPRRPSRVQRAVDDPLREMEGVLVDEYGSNATFQLSGLRTSHAFEEEEEEEDHENLRTHHGKGSPRASPVQSTPASGDMGIYDVTPSDWYHCVLEDVNQGFNKEDASGQSKDEKYLVRSNSGLESKKLEVSRMESAYGVAPGVSTLSAVSPSFLENFPPLPPDSPPPSPALPYSPPPFPLSAPPAQPPLPSEPTSGWNLKHSMGNQAGKMSLYTHGGLPADAGTKMLVTQQSRFLAPVGVMVTWFIIPTALHYLQGFSLLG</sequence>